<dbReference type="EC" id="2.7.1.-" evidence="6"/>
<accession>A0ABW5WY88</accession>
<organism evidence="6 7">
    <name type="scientific">Corticicoccus populi</name>
    <dbReference type="NCBI Taxonomy" id="1812821"/>
    <lineage>
        <taxon>Bacteria</taxon>
        <taxon>Bacillati</taxon>
        <taxon>Bacillota</taxon>
        <taxon>Bacilli</taxon>
        <taxon>Bacillales</taxon>
        <taxon>Staphylococcaceae</taxon>
        <taxon>Corticicoccus</taxon>
    </lineage>
</organism>
<comment type="similarity">
    <text evidence="1">Belongs to the FGGY kinase family.</text>
</comment>
<evidence type="ECO:0000256" key="1">
    <source>
        <dbReference type="ARBA" id="ARBA00009156"/>
    </source>
</evidence>
<dbReference type="Pfam" id="PF02782">
    <property type="entry name" value="FGGY_C"/>
    <property type="match status" value="1"/>
</dbReference>
<evidence type="ECO:0000259" key="4">
    <source>
        <dbReference type="Pfam" id="PF00370"/>
    </source>
</evidence>
<dbReference type="RefSeq" id="WP_377775603.1">
    <property type="nucleotide sequence ID" value="NZ_JBHUOQ010000005.1"/>
</dbReference>
<dbReference type="InterPro" id="IPR050406">
    <property type="entry name" value="FGGY_Carb_Kinase"/>
</dbReference>
<dbReference type="SUPFAM" id="SSF53067">
    <property type="entry name" value="Actin-like ATPase domain"/>
    <property type="match status" value="2"/>
</dbReference>
<evidence type="ECO:0000313" key="7">
    <source>
        <dbReference type="Proteomes" id="UP001597519"/>
    </source>
</evidence>
<dbReference type="InterPro" id="IPR000577">
    <property type="entry name" value="Carb_kinase_FGGY"/>
</dbReference>
<dbReference type="Gene3D" id="3.30.420.40">
    <property type="match status" value="2"/>
</dbReference>
<protein>
    <submittedName>
        <fullName evidence="6">FGGY-family carbohydrate kinase</fullName>
        <ecNumber evidence="6">2.7.1.-</ecNumber>
    </submittedName>
</protein>
<name>A0ABW5WY88_9STAP</name>
<dbReference type="InterPro" id="IPR043129">
    <property type="entry name" value="ATPase_NBD"/>
</dbReference>
<evidence type="ECO:0000259" key="5">
    <source>
        <dbReference type="Pfam" id="PF02782"/>
    </source>
</evidence>
<dbReference type="InterPro" id="IPR018485">
    <property type="entry name" value="FGGY_C"/>
</dbReference>
<proteinExistence type="inferred from homology"/>
<dbReference type="InterPro" id="IPR018484">
    <property type="entry name" value="FGGY_N"/>
</dbReference>
<dbReference type="EMBL" id="JBHUOQ010000005">
    <property type="protein sequence ID" value="MFD2831390.1"/>
    <property type="molecule type" value="Genomic_DNA"/>
</dbReference>
<dbReference type="Proteomes" id="UP001597519">
    <property type="component" value="Unassembled WGS sequence"/>
</dbReference>
<evidence type="ECO:0000256" key="2">
    <source>
        <dbReference type="ARBA" id="ARBA00022679"/>
    </source>
</evidence>
<evidence type="ECO:0000313" key="6">
    <source>
        <dbReference type="EMBL" id="MFD2831390.1"/>
    </source>
</evidence>
<keyword evidence="2 6" id="KW-0808">Transferase</keyword>
<sequence>MPVFIGLDLGTQGVRATAVDENGALVFESDMKFDSDMIQNEIQDIKIWEEYIIVCLKRLSDGIGRRNDEILSISVTSTSGTVFAVDYQFNPVFNAVMYHDRNHRIQKNSLLNENYPALEKMLWIKENNESGSIYKFLHANDFLIHILTGEYVTDYSSALKSGYDAINEKWAGAVTDHLSLSELPEVKSPGEIVGIISKDMSSVTGLPGNIKVVLGMTDGCTGLLSTGCSSPGEWCTTIGSTLVIKGISESHISDDIFYSHKHPEGYWMPGGASNTGAKWVSVYGFEDSLQELTDYAGKNMPSETFHYPLTGTGERFPFESDTIQRIDCSTNKYDSFLAGMEGVAFIERMAYEKLQETFGVRIDKIYTSGSAGKNKVWNTIRSNILNRPIVPSNNRGSSFGAAVIAAGAVYYKDIQEASINMASNDREALISHFEYSNIYNEKYENFKALLEQHYGQGFKK</sequence>
<evidence type="ECO:0000256" key="3">
    <source>
        <dbReference type="ARBA" id="ARBA00022777"/>
    </source>
</evidence>
<feature type="domain" description="Carbohydrate kinase FGGY N-terminal" evidence="4">
    <location>
        <begin position="4"/>
        <end position="224"/>
    </location>
</feature>
<feature type="domain" description="Carbohydrate kinase FGGY C-terminal" evidence="5">
    <location>
        <begin position="264"/>
        <end position="407"/>
    </location>
</feature>
<dbReference type="PIRSF" id="PIRSF000538">
    <property type="entry name" value="GlpK"/>
    <property type="match status" value="1"/>
</dbReference>
<reference evidence="7" key="1">
    <citation type="journal article" date="2019" name="Int. J. Syst. Evol. Microbiol.">
        <title>The Global Catalogue of Microorganisms (GCM) 10K type strain sequencing project: providing services to taxonomists for standard genome sequencing and annotation.</title>
        <authorList>
            <consortium name="The Broad Institute Genomics Platform"/>
            <consortium name="The Broad Institute Genome Sequencing Center for Infectious Disease"/>
            <person name="Wu L."/>
            <person name="Ma J."/>
        </authorList>
    </citation>
    <scope>NUCLEOTIDE SEQUENCE [LARGE SCALE GENOMIC DNA]</scope>
    <source>
        <strain evidence="7">KCTC 33575</strain>
    </source>
</reference>
<dbReference type="GO" id="GO:0016301">
    <property type="term" value="F:kinase activity"/>
    <property type="evidence" value="ECO:0007669"/>
    <property type="project" value="UniProtKB-KW"/>
</dbReference>
<keyword evidence="7" id="KW-1185">Reference proteome</keyword>
<dbReference type="PANTHER" id="PTHR43095:SF2">
    <property type="entry name" value="GLUCONOKINASE"/>
    <property type="match status" value="1"/>
</dbReference>
<comment type="caution">
    <text evidence="6">The sequence shown here is derived from an EMBL/GenBank/DDBJ whole genome shotgun (WGS) entry which is preliminary data.</text>
</comment>
<dbReference type="CDD" id="cd07783">
    <property type="entry name" value="ASKHA_NBD_FGGY_SePSK_AtXK1-like"/>
    <property type="match status" value="1"/>
</dbReference>
<dbReference type="PANTHER" id="PTHR43095">
    <property type="entry name" value="SUGAR KINASE"/>
    <property type="match status" value="1"/>
</dbReference>
<gene>
    <name evidence="6" type="ORF">ACFSX4_13020</name>
</gene>
<dbReference type="Pfam" id="PF00370">
    <property type="entry name" value="FGGY_N"/>
    <property type="match status" value="1"/>
</dbReference>
<keyword evidence="3 6" id="KW-0418">Kinase</keyword>